<dbReference type="AlphaFoldDB" id="A0A3M7RLN5"/>
<organism evidence="1 2">
    <name type="scientific">Brachionus plicatilis</name>
    <name type="common">Marine rotifer</name>
    <name type="synonym">Brachionus muelleri</name>
    <dbReference type="NCBI Taxonomy" id="10195"/>
    <lineage>
        <taxon>Eukaryota</taxon>
        <taxon>Metazoa</taxon>
        <taxon>Spiralia</taxon>
        <taxon>Gnathifera</taxon>
        <taxon>Rotifera</taxon>
        <taxon>Eurotatoria</taxon>
        <taxon>Monogononta</taxon>
        <taxon>Pseudotrocha</taxon>
        <taxon>Ploima</taxon>
        <taxon>Brachionidae</taxon>
        <taxon>Brachionus</taxon>
    </lineage>
</organism>
<dbReference type="Proteomes" id="UP000276133">
    <property type="component" value="Unassembled WGS sequence"/>
</dbReference>
<proteinExistence type="predicted"/>
<evidence type="ECO:0000313" key="2">
    <source>
        <dbReference type="Proteomes" id="UP000276133"/>
    </source>
</evidence>
<reference evidence="1 2" key="1">
    <citation type="journal article" date="2018" name="Sci. Rep.">
        <title>Genomic signatures of local adaptation to the degree of environmental predictability in rotifers.</title>
        <authorList>
            <person name="Franch-Gras L."/>
            <person name="Hahn C."/>
            <person name="Garcia-Roger E.M."/>
            <person name="Carmona M.J."/>
            <person name="Serra M."/>
            <person name="Gomez A."/>
        </authorList>
    </citation>
    <scope>NUCLEOTIDE SEQUENCE [LARGE SCALE GENOMIC DNA]</scope>
    <source>
        <strain evidence="1">HYR1</strain>
    </source>
</reference>
<accession>A0A3M7RLN5</accession>
<protein>
    <submittedName>
        <fullName evidence="1">Uncharacterized protein</fullName>
    </submittedName>
</protein>
<keyword evidence="2" id="KW-1185">Reference proteome</keyword>
<gene>
    <name evidence="1" type="ORF">BpHYR1_038477</name>
</gene>
<dbReference type="EMBL" id="REGN01003153">
    <property type="protein sequence ID" value="RNA24235.1"/>
    <property type="molecule type" value="Genomic_DNA"/>
</dbReference>
<name>A0A3M7RLN5_BRAPC</name>
<evidence type="ECO:0000313" key="1">
    <source>
        <dbReference type="EMBL" id="RNA24235.1"/>
    </source>
</evidence>
<comment type="caution">
    <text evidence="1">The sequence shown here is derived from an EMBL/GenBank/DDBJ whole genome shotgun (WGS) entry which is preliminary data.</text>
</comment>
<sequence>MTDYIMKQQNIQFIKNCTFKSCLNLLIERLLNLIVYPCNEILFYFQYSIANRNCHYGTTEFLKKECLLNLFNYFCLKKHFKFLFENN</sequence>